<dbReference type="Gene3D" id="3.20.20.70">
    <property type="entry name" value="Aldolase class I"/>
    <property type="match status" value="1"/>
</dbReference>
<dbReference type="InterPro" id="IPR001155">
    <property type="entry name" value="OxRdtase_FMN_N"/>
</dbReference>
<reference evidence="2 3" key="1">
    <citation type="submission" date="2017-05" db="EMBL/GenBank/DDBJ databases">
        <title>Genome Analysis of Maritalea myrionectae HL2708#5.</title>
        <authorList>
            <consortium name="Cotde Inc.-PKNU"/>
            <person name="Jang D."/>
            <person name="Oh H.-M."/>
        </authorList>
    </citation>
    <scope>NUCLEOTIDE SEQUENCE [LARGE SCALE GENOMIC DNA]</scope>
    <source>
        <strain evidence="2 3">HL2708#5</strain>
    </source>
</reference>
<keyword evidence="2" id="KW-0560">Oxidoreductase</keyword>
<dbReference type="SUPFAM" id="SSF51395">
    <property type="entry name" value="FMN-linked oxidoreductases"/>
    <property type="match status" value="1"/>
</dbReference>
<feature type="domain" description="NADH:flavin oxidoreductase/NADH oxidase N-terminal" evidence="1">
    <location>
        <begin position="394"/>
        <end position="728"/>
    </location>
</feature>
<dbReference type="PANTHER" id="PTHR43303">
    <property type="entry name" value="NADPH DEHYDROGENASE C23G7.10C-RELATED"/>
    <property type="match status" value="1"/>
</dbReference>
<dbReference type="STRING" id="1122213.GCA_000423365_00602"/>
<dbReference type="KEGG" id="mmyr:MXMO3_02961"/>
<dbReference type="CDD" id="cd02932">
    <property type="entry name" value="OYE_YqiM_FMN"/>
    <property type="match status" value="1"/>
</dbReference>
<name>A0A2R4MHU6_9HYPH</name>
<dbReference type="SUPFAM" id="SSF51905">
    <property type="entry name" value="FAD/NAD(P)-binding domain"/>
    <property type="match status" value="1"/>
</dbReference>
<proteinExistence type="predicted"/>
<dbReference type="GO" id="GO:0004497">
    <property type="term" value="F:monooxygenase activity"/>
    <property type="evidence" value="ECO:0007669"/>
    <property type="project" value="UniProtKB-KW"/>
</dbReference>
<protein>
    <submittedName>
        <fullName evidence="2">Anthraniloyl-CoA monooxygenase</fullName>
    </submittedName>
</protein>
<organism evidence="2 3">
    <name type="scientific">Maritalea myrionectae</name>
    <dbReference type="NCBI Taxonomy" id="454601"/>
    <lineage>
        <taxon>Bacteria</taxon>
        <taxon>Pseudomonadati</taxon>
        <taxon>Pseudomonadota</taxon>
        <taxon>Alphaproteobacteria</taxon>
        <taxon>Hyphomicrobiales</taxon>
        <taxon>Devosiaceae</taxon>
        <taxon>Maritalea</taxon>
    </lineage>
</organism>
<dbReference type="InterPro" id="IPR044152">
    <property type="entry name" value="YqjM-like"/>
</dbReference>
<dbReference type="GO" id="GO:0050661">
    <property type="term" value="F:NADP binding"/>
    <property type="evidence" value="ECO:0007669"/>
    <property type="project" value="InterPro"/>
</dbReference>
<evidence type="ECO:0000313" key="2">
    <source>
        <dbReference type="EMBL" id="AVX05469.1"/>
    </source>
</evidence>
<dbReference type="EMBL" id="CP021330">
    <property type="protein sequence ID" value="AVX05469.1"/>
    <property type="molecule type" value="Genomic_DNA"/>
</dbReference>
<keyword evidence="3" id="KW-1185">Reference proteome</keyword>
<sequence>MKIACLGGGPASLYFAISMKRRDPSHDITIFERNKPDDTFGWGVVLSDETLDNMAENDKESAEAIREHFAYWDDIAVVHDGHRTVSTGHGFCGVGRMQLLLTLQERARELGVKMEFETEIDSASPLMKEYDLVVASDGLNSKTRTEFADHFKPQIDVRKCHFVWLGTHQKFDDAFTFIFEKTEHGWIWAHAYQFDKDTATFIVECAPETFEKFGFGEISQQETIAICEEIFKDHLGGHSLMTNANHIRGSAWLQFPRVLCEKWHHENVVLLGDASATAHFSIGSGTKLAIESAIALAEFLHTEPTLDAAFRKYQEDRRLDVLRLQSAARNSTEWFEDVERYLDLDPVQFNYSLLTRSQRISHENLRLRDPEWLKSAEMWFQEQAGAKGVHRAPMFAPFKLRDMELKNRVVVSPMAQYKAKDGCPTDWHFAHYAERAKGGAGLVYVEMTCVSPEGRITPGCPGLYAPEHEAAWTRLTDFVHSETSAKMAMQIGHSGRKGSTQLGWETMDAPIKEGNWPLLSASDIPWSPDNATPKAMDRDDMDKVRDQFVASTKMADRAGFDMVELHAAHGYLISSFISPKSNNRQDEYGGSLENRMRYPLEVAQAMRAAWPDHKPMSVRISANDWVGAEGVTPDEAVKIAQMFSAVGIDIIDVSAGQTSIDAAPIYGRMFQTPFSDRIRNETGLNTMAVGNIYEPDHINSILMAGRADLVCLARPHLADPYWTLHAAAALGDKDSEWPLPYLPGRDQMMRLAERNEGIGIKV</sequence>
<dbReference type="Gene3D" id="3.50.50.60">
    <property type="entry name" value="FAD/NAD(P)-binding domain"/>
    <property type="match status" value="1"/>
</dbReference>
<dbReference type="NCBIfam" id="NF006101">
    <property type="entry name" value="PRK08255.1"/>
    <property type="match status" value="1"/>
</dbReference>
<keyword evidence="2" id="KW-0503">Monooxygenase</keyword>
<accession>A0A2R4MHU6</accession>
<dbReference type="Pfam" id="PF00724">
    <property type="entry name" value="Oxidored_FMN"/>
    <property type="match status" value="1"/>
</dbReference>
<dbReference type="InterPro" id="IPR013785">
    <property type="entry name" value="Aldolase_TIM"/>
</dbReference>
<dbReference type="AlphaFoldDB" id="A0A2R4MHU6"/>
<dbReference type="Proteomes" id="UP000258927">
    <property type="component" value="Chromosome"/>
</dbReference>
<dbReference type="InterPro" id="IPR036188">
    <property type="entry name" value="FAD/NAD-bd_sf"/>
</dbReference>
<evidence type="ECO:0000313" key="3">
    <source>
        <dbReference type="Proteomes" id="UP000258927"/>
    </source>
</evidence>
<dbReference type="RefSeq" id="WP_117396351.1">
    <property type="nucleotide sequence ID" value="NZ_CP021330.1"/>
</dbReference>
<evidence type="ECO:0000259" key="1">
    <source>
        <dbReference type="Pfam" id="PF00724"/>
    </source>
</evidence>
<dbReference type="GO" id="GO:0003959">
    <property type="term" value="F:NADPH dehydrogenase activity"/>
    <property type="evidence" value="ECO:0007669"/>
    <property type="project" value="InterPro"/>
</dbReference>
<dbReference type="GO" id="GO:0010181">
    <property type="term" value="F:FMN binding"/>
    <property type="evidence" value="ECO:0007669"/>
    <property type="project" value="InterPro"/>
</dbReference>
<dbReference type="Gene3D" id="3.30.9.20">
    <property type="match status" value="1"/>
</dbReference>
<dbReference type="PANTHER" id="PTHR43303:SF3">
    <property type="entry name" value="BLR3436 PROTEIN"/>
    <property type="match status" value="1"/>
</dbReference>
<gene>
    <name evidence="2" type="ORF">MXMO3_02961</name>
</gene>